<dbReference type="Proteomes" id="UP000032141">
    <property type="component" value="Unassembled WGS sequence"/>
</dbReference>
<dbReference type="HOGENOM" id="CLU_2852806_0_0_1"/>
<dbReference type="AlphaFoldDB" id="A0A0D2ZZT4"/>
<dbReference type="Gramene" id="Bo14269s010.1">
    <property type="protein sequence ID" value="Bo14269s010.1"/>
    <property type="gene ID" value="Bo14269s010"/>
</dbReference>
<evidence type="ECO:0000256" key="1">
    <source>
        <dbReference type="SAM" id="MobiDB-lite"/>
    </source>
</evidence>
<reference evidence="2" key="2">
    <citation type="submission" date="2015-06" db="UniProtKB">
        <authorList>
            <consortium name="EnsemblPlants"/>
        </authorList>
    </citation>
    <scope>IDENTIFICATION</scope>
</reference>
<proteinExistence type="predicted"/>
<accession>A0A0D2ZZT4</accession>
<evidence type="ECO:0000313" key="3">
    <source>
        <dbReference type="Proteomes" id="UP000032141"/>
    </source>
</evidence>
<keyword evidence="3" id="KW-1185">Reference proteome</keyword>
<sequence>MSDEASRVASARVQSDEASRVASARVQKMESLLQSIFTAGSRCRAEIVKAATVHSDSYRHPLGLS</sequence>
<reference evidence="2" key="1">
    <citation type="journal article" date="2014" name="Genome Biol.">
        <title>Transcriptome and methylome profiling reveals relics of genome dominance in the mesopolyploid Brassica oleracea.</title>
        <authorList>
            <person name="Parkin I.A."/>
            <person name="Koh C."/>
            <person name="Tang H."/>
            <person name="Robinson S.J."/>
            <person name="Kagale S."/>
            <person name="Clarke W.E."/>
            <person name="Town C.D."/>
            <person name="Nixon J."/>
            <person name="Krishnakumar V."/>
            <person name="Bidwell S.L."/>
            <person name="Denoeud F."/>
            <person name="Belcram H."/>
            <person name="Links M.G."/>
            <person name="Just J."/>
            <person name="Clarke C."/>
            <person name="Bender T."/>
            <person name="Huebert T."/>
            <person name="Mason A.S."/>
            <person name="Pires J.C."/>
            <person name="Barker G."/>
            <person name="Moore J."/>
            <person name="Walley P.G."/>
            <person name="Manoli S."/>
            <person name="Batley J."/>
            <person name="Edwards D."/>
            <person name="Nelson M.N."/>
            <person name="Wang X."/>
            <person name="Paterson A.H."/>
            <person name="King G."/>
            <person name="Bancroft I."/>
            <person name="Chalhoub B."/>
            <person name="Sharpe A.G."/>
        </authorList>
    </citation>
    <scope>NUCLEOTIDE SEQUENCE [LARGE SCALE GENOMIC DNA]</scope>
    <source>
        <strain evidence="2">cv. TO1000</strain>
    </source>
</reference>
<feature type="region of interest" description="Disordered" evidence="1">
    <location>
        <begin position="1"/>
        <end position="20"/>
    </location>
</feature>
<dbReference type="EnsemblPlants" id="Bo14269s010.1">
    <property type="protein sequence ID" value="Bo14269s010.1"/>
    <property type="gene ID" value="Bo14269s010"/>
</dbReference>
<protein>
    <submittedName>
        <fullName evidence="2">Uncharacterized protein</fullName>
    </submittedName>
</protein>
<organism evidence="2 3">
    <name type="scientific">Brassica oleracea var. oleracea</name>
    <dbReference type="NCBI Taxonomy" id="109376"/>
    <lineage>
        <taxon>Eukaryota</taxon>
        <taxon>Viridiplantae</taxon>
        <taxon>Streptophyta</taxon>
        <taxon>Embryophyta</taxon>
        <taxon>Tracheophyta</taxon>
        <taxon>Spermatophyta</taxon>
        <taxon>Magnoliopsida</taxon>
        <taxon>eudicotyledons</taxon>
        <taxon>Gunneridae</taxon>
        <taxon>Pentapetalae</taxon>
        <taxon>rosids</taxon>
        <taxon>malvids</taxon>
        <taxon>Brassicales</taxon>
        <taxon>Brassicaceae</taxon>
        <taxon>Brassiceae</taxon>
        <taxon>Brassica</taxon>
    </lineage>
</organism>
<evidence type="ECO:0000313" key="2">
    <source>
        <dbReference type="EnsemblPlants" id="Bo14269s010.1"/>
    </source>
</evidence>
<name>A0A0D2ZZT4_BRAOL</name>